<dbReference type="Pfam" id="PF07700">
    <property type="entry name" value="HNOB"/>
    <property type="match status" value="1"/>
</dbReference>
<dbReference type="EMBL" id="CP022741">
    <property type="protein sequence ID" value="ASU22095.1"/>
    <property type="molecule type" value="Genomic_DNA"/>
</dbReference>
<protein>
    <submittedName>
        <fullName evidence="2">Guanylate cyclase</fullName>
    </submittedName>
</protein>
<dbReference type="KEGG" id="vqi:CCZ37_05605"/>
<sequence length="179" mass="20371">MKGIVFSLFFDIIEQRFGMETLETMLERTGLTHPFTSVGDYKHHELIAMIQAIHQLTGESVDNLQREVGKAMFSSLYQTLPIPIQHDLPFVEFLKKVEDEIHAEVKKLYPNARPPKFIFIEQSGEATVFEYQSHRCLSSLCLGLLEGCAAYFSQPITITSHYLKPDGSAVRFTIIKSES</sequence>
<dbReference type="InterPro" id="IPR038158">
    <property type="entry name" value="H-NOX_domain_sf"/>
</dbReference>
<name>A0A223MWX4_9VIBR</name>
<accession>A0A223MWX4</accession>
<evidence type="ECO:0000259" key="1">
    <source>
        <dbReference type="Pfam" id="PF07700"/>
    </source>
</evidence>
<dbReference type="SUPFAM" id="SSF111126">
    <property type="entry name" value="Ligand-binding domain in the NO signalling and Golgi transport"/>
    <property type="match status" value="1"/>
</dbReference>
<proteinExistence type="predicted"/>
<dbReference type="AlphaFoldDB" id="A0A223MWX4"/>
<reference evidence="2 3" key="1">
    <citation type="submission" date="2017-08" db="EMBL/GenBank/DDBJ databases">
        <title>The Vibrio qinghaiensis sp.-Q67 is a luminous bacteria isolated firstly from Qinghai lake, Qinghai province, China, which has been proved to be very sensitive to detect environmental and food pollutants. Therefore, complete genome analysis of V. qinghaiensis sp.-Q67 highlights the potential application of this strain on detection of hazards in the contaminated environments.</title>
        <authorList>
            <person name="Gong L."/>
        </authorList>
    </citation>
    <scope>NUCLEOTIDE SEQUENCE [LARGE SCALE GENOMIC DNA]</scope>
    <source>
        <strain evidence="2 3">Q67</strain>
    </source>
</reference>
<evidence type="ECO:0000313" key="2">
    <source>
        <dbReference type="EMBL" id="ASU22095.1"/>
    </source>
</evidence>
<dbReference type="InterPro" id="IPR024096">
    <property type="entry name" value="NO_sig/Golgi_transp_ligand-bd"/>
</dbReference>
<gene>
    <name evidence="2" type="ORF">CCZ37_05605</name>
</gene>
<organism evidence="2 3">
    <name type="scientific">Vibrio qinghaiensis</name>
    <dbReference type="NCBI Taxonomy" id="2025808"/>
    <lineage>
        <taxon>Bacteria</taxon>
        <taxon>Pseudomonadati</taxon>
        <taxon>Pseudomonadota</taxon>
        <taxon>Gammaproteobacteria</taxon>
        <taxon>Vibrionales</taxon>
        <taxon>Vibrionaceae</taxon>
        <taxon>Vibrio</taxon>
    </lineage>
</organism>
<evidence type="ECO:0000313" key="3">
    <source>
        <dbReference type="Proteomes" id="UP000215148"/>
    </source>
</evidence>
<dbReference type="GO" id="GO:0020037">
    <property type="term" value="F:heme binding"/>
    <property type="evidence" value="ECO:0007669"/>
    <property type="project" value="InterPro"/>
</dbReference>
<feature type="domain" description="Heme NO-binding" evidence="1">
    <location>
        <begin position="2"/>
        <end position="159"/>
    </location>
</feature>
<dbReference type="RefSeq" id="WP_094499975.1">
    <property type="nucleotide sequence ID" value="NZ_CAWNHI010000001.1"/>
</dbReference>
<dbReference type="Gene3D" id="3.90.1520.10">
    <property type="entry name" value="H-NOX domain"/>
    <property type="match status" value="1"/>
</dbReference>
<dbReference type="InterPro" id="IPR011644">
    <property type="entry name" value="Heme_NO-bd"/>
</dbReference>
<dbReference type="Proteomes" id="UP000215148">
    <property type="component" value="Chromosome 1"/>
</dbReference>
<keyword evidence="3" id="KW-1185">Reference proteome</keyword>